<keyword evidence="3" id="KW-1185">Reference proteome</keyword>
<proteinExistence type="predicted"/>
<accession>A0ABT9XFJ6</accession>
<keyword evidence="1" id="KW-0472">Membrane</keyword>
<keyword evidence="1" id="KW-0812">Transmembrane</keyword>
<dbReference type="InterPro" id="IPR053140">
    <property type="entry name" value="GDSL_Rv0518-like"/>
</dbReference>
<sequence length="227" mass="24107">MKSGTWKNTRMLTGVIGGMVAVSWLITTPMVASAKTLQVPQDDHWVAAWATSPQAPSTTGISNTGFDDQTIRIIVHPSADGKAIRLRFSNTFGASPLTLNDVSVGVSNGGASIVPGSSRHVTFDGQRSITIAPGTEQFSDPVPLPIKNGQNLTISIYVHGQSGPTTWHPDSLQTSYISTPGDFTSASQGQAFTTSVNSWFWLDGVDVPNPASDVVKASDRPRGRSLR</sequence>
<name>A0ABT9XFJ6_9BACL</name>
<dbReference type="PANTHER" id="PTHR43784:SF2">
    <property type="entry name" value="GDSL-LIKE LIPASE_ACYLHYDROLASE, PUTATIVE (AFU_ORTHOLOGUE AFUA_2G00820)-RELATED"/>
    <property type="match status" value="1"/>
</dbReference>
<evidence type="ECO:0000313" key="3">
    <source>
        <dbReference type="Proteomes" id="UP001232973"/>
    </source>
</evidence>
<dbReference type="Proteomes" id="UP001232973">
    <property type="component" value="Unassembled WGS sequence"/>
</dbReference>
<organism evidence="2 3">
    <name type="scientific">Alicyclobacillus cycloheptanicus</name>
    <dbReference type="NCBI Taxonomy" id="1457"/>
    <lineage>
        <taxon>Bacteria</taxon>
        <taxon>Bacillati</taxon>
        <taxon>Bacillota</taxon>
        <taxon>Bacilli</taxon>
        <taxon>Bacillales</taxon>
        <taxon>Alicyclobacillaceae</taxon>
        <taxon>Alicyclobacillus</taxon>
    </lineage>
</organism>
<dbReference type="EMBL" id="JAUSTP010000004">
    <property type="protein sequence ID" value="MDQ0189067.1"/>
    <property type="molecule type" value="Genomic_DNA"/>
</dbReference>
<evidence type="ECO:0000313" key="2">
    <source>
        <dbReference type="EMBL" id="MDQ0189067.1"/>
    </source>
</evidence>
<gene>
    <name evidence="2" type="ORF">J2S03_000883</name>
</gene>
<feature type="transmembrane region" description="Helical" evidence="1">
    <location>
        <begin position="12"/>
        <end position="32"/>
    </location>
</feature>
<keyword evidence="1" id="KW-1133">Transmembrane helix</keyword>
<dbReference type="RefSeq" id="WP_274454856.1">
    <property type="nucleotide sequence ID" value="NZ_CP067097.1"/>
</dbReference>
<dbReference type="PANTHER" id="PTHR43784">
    <property type="entry name" value="GDSL-LIKE LIPASE/ACYLHYDROLASE, PUTATIVE (AFU_ORTHOLOGUE AFUA_2G00820)-RELATED"/>
    <property type="match status" value="1"/>
</dbReference>
<reference evidence="2 3" key="1">
    <citation type="submission" date="2023-07" db="EMBL/GenBank/DDBJ databases">
        <title>Genomic Encyclopedia of Type Strains, Phase IV (KMG-IV): sequencing the most valuable type-strain genomes for metagenomic binning, comparative biology and taxonomic classification.</title>
        <authorList>
            <person name="Goeker M."/>
        </authorList>
    </citation>
    <scope>NUCLEOTIDE SEQUENCE [LARGE SCALE GENOMIC DNA]</scope>
    <source>
        <strain evidence="2 3">DSM 4006</strain>
    </source>
</reference>
<evidence type="ECO:0000256" key="1">
    <source>
        <dbReference type="SAM" id="Phobius"/>
    </source>
</evidence>
<protein>
    <submittedName>
        <fullName evidence="2">Uncharacterized protein</fullName>
    </submittedName>
</protein>
<comment type="caution">
    <text evidence="2">The sequence shown here is derived from an EMBL/GenBank/DDBJ whole genome shotgun (WGS) entry which is preliminary data.</text>
</comment>